<evidence type="ECO:0000259" key="11">
    <source>
        <dbReference type="SMART" id="SM01060"/>
    </source>
</evidence>
<evidence type="ECO:0000256" key="2">
    <source>
        <dbReference type="ARBA" id="ARBA00005329"/>
    </source>
</evidence>
<sequence>MDQDKRNPSGLPPRLGPGALAVRFGVIGLATLCLAGAFAYTGGWLTPERLSPHRVVDGFEATAGKHIGFRRNHAKGVCAVGWFESTGAGTEYSRARLLAPGKYPVVGRFAFAGGMPYVPDAPGLIRSLALQIDPTGAEEWRMAMIDIPVFPFADVDAFYAQMMTGVPDPKTGKPDPEKMKAFVAAHPDFLKAVGIVGKRQASSGFANATYNGLNTFLFVNREGASVPVRWSVVPEQAFAPLGPQQPDKNYLFDALIKDAAQPLKWKLIVTIGQASDPVRPDIPWPEERKHIDIGTVTLDKLVSEDSAGATCTDITFDPTVLPAGITTSADAIPSARSAAYARSFLLREEERGAKPPSAVTETEVKTGGKS</sequence>
<dbReference type="GO" id="GO:0042542">
    <property type="term" value="P:response to hydrogen peroxide"/>
    <property type="evidence" value="ECO:0007669"/>
    <property type="project" value="TreeGrafter"/>
</dbReference>
<name>A0A316ES38_9BURK</name>
<gene>
    <name evidence="12" type="ORF">C7419_10431</name>
</gene>
<evidence type="ECO:0000256" key="1">
    <source>
        <dbReference type="ARBA" id="ARBA00002974"/>
    </source>
</evidence>
<dbReference type="Gene3D" id="2.40.180.10">
    <property type="entry name" value="Catalase core domain"/>
    <property type="match status" value="1"/>
</dbReference>
<dbReference type="SUPFAM" id="SSF56634">
    <property type="entry name" value="Heme-dependent catalase-like"/>
    <property type="match status" value="1"/>
</dbReference>
<dbReference type="GO" id="GO:0046872">
    <property type="term" value="F:metal ion binding"/>
    <property type="evidence" value="ECO:0007669"/>
    <property type="project" value="UniProtKB-KW"/>
</dbReference>
<evidence type="ECO:0000256" key="6">
    <source>
        <dbReference type="ARBA" id="ARBA00023002"/>
    </source>
</evidence>
<protein>
    <recommendedName>
        <fullName evidence="8">Catalase-related peroxidase</fullName>
        <ecNumber evidence="8">1.11.1.-</ecNumber>
    </recommendedName>
</protein>
<feature type="domain" description="Catalase core" evidence="11">
    <location>
        <begin position="48"/>
        <end position="369"/>
    </location>
</feature>
<keyword evidence="13" id="KW-1185">Reference proteome</keyword>
<dbReference type="OrthoDB" id="255727at2"/>
<dbReference type="PROSITE" id="PS51402">
    <property type="entry name" value="CATALASE_3"/>
    <property type="match status" value="1"/>
</dbReference>
<dbReference type="AlphaFoldDB" id="A0A316ES38"/>
<evidence type="ECO:0000313" key="12">
    <source>
        <dbReference type="EMBL" id="PWK33358.1"/>
    </source>
</evidence>
<dbReference type="GO" id="GO:0020037">
    <property type="term" value="F:heme binding"/>
    <property type="evidence" value="ECO:0007669"/>
    <property type="project" value="InterPro"/>
</dbReference>
<evidence type="ECO:0000256" key="3">
    <source>
        <dbReference type="ARBA" id="ARBA00022559"/>
    </source>
</evidence>
<keyword evidence="5 8" id="KW-0479">Metal-binding</keyword>
<dbReference type="CDD" id="cd08153">
    <property type="entry name" value="srpA_like"/>
    <property type="match status" value="1"/>
</dbReference>
<evidence type="ECO:0000256" key="10">
    <source>
        <dbReference type="PIRSR" id="PIRSR000296-2"/>
    </source>
</evidence>
<evidence type="ECO:0000256" key="8">
    <source>
        <dbReference type="PIRNR" id="PIRNR000296"/>
    </source>
</evidence>
<comment type="similarity">
    <text evidence="2 8">Belongs to the catalase family.</text>
</comment>
<proteinExistence type="inferred from homology"/>
<dbReference type="InterPro" id="IPR018028">
    <property type="entry name" value="Catalase"/>
</dbReference>
<dbReference type="PANTHER" id="PTHR11465:SF9">
    <property type="entry name" value="CATALASE"/>
    <property type="match status" value="1"/>
</dbReference>
<dbReference type="GO" id="GO:0004096">
    <property type="term" value="F:catalase activity"/>
    <property type="evidence" value="ECO:0007669"/>
    <property type="project" value="InterPro"/>
</dbReference>
<feature type="binding site" description="axial binding residue" evidence="10">
    <location>
        <position position="340"/>
    </location>
    <ligand>
        <name>heme</name>
        <dbReference type="ChEBI" id="CHEBI:30413"/>
    </ligand>
    <ligandPart>
        <name>Fe</name>
        <dbReference type="ChEBI" id="CHEBI:18248"/>
    </ligandPart>
</feature>
<dbReference type="Proteomes" id="UP000245754">
    <property type="component" value="Unassembled WGS sequence"/>
</dbReference>
<evidence type="ECO:0000256" key="7">
    <source>
        <dbReference type="ARBA" id="ARBA00023004"/>
    </source>
</evidence>
<dbReference type="GO" id="GO:0042744">
    <property type="term" value="P:hydrogen peroxide catabolic process"/>
    <property type="evidence" value="ECO:0007669"/>
    <property type="project" value="TreeGrafter"/>
</dbReference>
<dbReference type="GO" id="GO:0005737">
    <property type="term" value="C:cytoplasm"/>
    <property type="evidence" value="ECO:0007669"/>
    <property type="project" value="TreeGrafter"/>
</dbReference>
<dbReference type="InterPro" id="IPR011614">
    <property type="entry name" value="Catalase_core"/>
</dbReference>
<keyword evidence="3 8" id="KW-0575">Peroxidase</keyword>
<dbReference type="PANTHER" id="PTHR11465">
    <property type="entry name" value="CATALASE"/>
    <property type="match status" value="1"/>
</dbReference>
<evidence type="ECO:0000313" key="13">
    <source>
        <dbReference type="Proteomes" id="UP000245754"/>
    </source>
</evidence>
<dbReference type="RefSeq" id="WP_109584484.1">
    <property type="nucleotide sequence ID" value="NZ_CAJPUX010000004.1"/>
</dbReference>
<comment type="function">
    <text evidence="8">Has an organic peroxide-dependent peroxidase activity.</text>
</comment>
<comment type="caution">
    <text evidence="12">The sequence shown here is derived from an EMBL/GenBank/DDBJ whole genome shotgun (WGS) entry which is preliminary data.</text>
</comment>
<keyword evidence="6 8" id="KW-0560">Oxidoreductase</keyword>
<dbReference type="EMBL" id="QGGT01000004">
    <property type="protein sequence ID" value="PWK33358.1"/>
    <property type="molecule type" value="Genomic_DNA"/>
</dbReference>
<dbReference type="GeneID" id="98342412"/>
<keyword evidence="7 8" id="KW-0408">Iron</keyword>
<organism evidence="12 13">
    <name type="scientific">Cupriavidus plantarum</name>
    <dbReference type="NCBI Taxonomy" id="942865"/>
    <lineage>
        <taxon>Bacteria</taxon>
        <taxon>Pseudomonadati</taxon>
        <taxon>Pseudomonadota</taxon>
        <taxon>Betaproteobacteria</taxon>
        <taxon>Burkholderiales</taxon>
        <taxon>Burkholderiaceae</taxon>
        <taxon>Cupriavidus</taxon>
    </lineage>
</organism>
<dbReference type="PIRSF" id="PIRSF000296">
    <property type="entry name" value="SrpA"/>
    <property type="match status" value="1"/>
</dbReference>
<dbReference type="InterPro" id="IPR024168">
    <property type="entry name" value="Catalase_SrpA-type_pred"/>
</dbReference>
<keyword evidence="4 8" id="KW-0349">Heme</keyword>
<comment type="function">
    <text evidence="1">Decomposes hydrogen peroxide into water and oxygen; serves to protect cells from the toxic effects of hydrogen peroxide.</text>
</comment>
<comment type="cofactor">
    <cofactor evidence="8">
        <name>heme</name>
        <dbReference type="ChEBI" id="CHEBI:30413"/>
    </cofactor>
</comment>
<dbReference type="EC" id="1.11.1.-" evidence="8"/>
<accession>A0A316ES38</accession>
<dbReference type="SMART" id="SM01060">
    <property type="entry name" value="Catalase"/>
    <property type="match status" value="1"/>
</dbReference>
<feature type="active site" evidence="9">
    <location>
        <position position="73"/>
    </location>
</feature>
<reference evidence="12 13" key="1">
    <citation type="submission" date="2018-05" db="EMBL/GenBank/DDBJ databases">
        <title>Genomic Encyclopedia of Type Strains, Phase IV (KMG-V): Genome sequencing to study the core and pangenomes of soil and plant-associated prokaryotes.</title>
        <authorList>
            <person name="Whitman W."/>
        </authorList>
    </citation>
    <scope>NUCLEOTIDE SEQUENCE [LARGE SCALE GENOMIC DNA]</scope>
    <source>
        <strain evidence="12 13">SLV-132</strain>
    </source>
</reference>
<evidence type="ECO:0000256" key="5">
    <source>
        <dbReference type="ARBA" id="ARBA00022723"/>
    </source>
</evidence>
<dbReference type="InterPro" id="IPR020835">
    <property type="entry name" value="Catalase_sf"/>
</dbReference>
<dbReference type="Gene3D" id="1.20.1280.120">
    <property type="match status" value="1"/>
</dbReference>
<evidence type="ECO:0000256" key="4">
    <source>
        <dbReference type="ARBA" id="ARBA00022617"/>
    </source>
</evidence>
<dbReference type="Pfam" id="PF00199">
    <property type="entry name" value="Catalase"/>
    <property type="match status" value="1"/>
</dbReference>
<evidence type="ECO:0000256" key="9">
    <source>
        <dbReference type="PIRSR" id="PIRSR000296-1"/>
    </source>
</evidence>